<feature type="region of interest" description="Disordered" evidence="1">
    <location>
        <begin position="98"/>
        <end position="140"/>
    </location>
</feature>
<dbReference type="EMBL" id="JAWDJX010000012">
    <property type="protein sequence ID" value="KAK3054385.1"/>
    <property type="molecule type" value="Genomic_DNA"/>
</dbReference>
<accession>A0AAJ0DI86</accession>
<keyword evidence="3" id="KW-1185">Reference proteome</keyword>
<feature type="compositionally biased region" description="Polar residues" evidence="1">
    <location>
        <begin position="98"/>
        <end position="110"/>
    </location>
</feature>
<evidence type="ECO:0000313" key="2">
    <source>
        <dbReference type="EMBL" id="KAK3054385.1"/>
    </source>
</evidence>
<comment type="caution">
    <text evidence="2">The sequence shown here is derived from an EMBL/GenBank/DDBJ whole genome shotgun (WGS) entry which is preliminary data.</text>
</comment>
<feature type="compositionally biased region" description="Low complexity" evidence="1">
    <location>
        <begin position="449"/>
        <end position="460"/>
    </location>
</feature>
<feature type="region of interest" description="Disordered" evidence="1">
    <location>
        <begin position="175"/>
        <end position="261"/>
    </location>
</feature>
<dbReference type="Proteomes" id="UP001271007">
    <property type="component" value="Unassembled WGS sequence"/>
</dbReference>
<feature type="compositionally biased region" description="Low complexity" evidence="1">
    <location>
        <begin position="224"/>
        <end position="239"/>
    </location>
</feature>
<name>A0AAJ0DI86_9PEZI</name>
<evidence type="ECO:0000256" key="1">
    <source>
        <dbReference type="SAM" id="MobiDB-lite"/>
    </source>
</evidence>
<protein>
    <submittedName>
        <fullName evidence="2">Uncharacterized protein</fullName>
    </submittedName>
</protein>
<sequence>MPPDQVSTQIDIGLKQPAYRYGQLNYTDLLNPPPAWQYEMQPSCYVFGCPTIYNTRWFPTLQVPPQVRTIDPAWAGCGLALEGFYDPPVALTARDAQATVSMPQDPSSRSGAPGSTPHLDGPMVTWSPTSTSLGPEDPKETMAPLVTVVDSALGAHTSQHTGAGPPSSETLAIASKSSRTRTYSDPAKPTMQSEQTTASASHTSTSTIEERHGTDLPVPDLQDTTSAAAATEPSSEEPTGPQPKTGVASETPAPYPLSSGGVVVGHHTVRVGEEQTFGSGASATLISVLKHGESTFVVYDHNSTAPAGSARKGGSSHFTSAADDIVSMNSRSQYVVDGQTLAPSSPITLTGNAGPVTFRMLTSSSRTFVAIGSTTTIPLFEASSSAVPLAFTKASDGNFVLHGTTLASGKPVTVGEGIDRTTLRMTTVSGAPAVVVDGTTTKLLGHAPVASSAGQSVSGSLPPVITHASAPPVGPASTSDRRVTTSATSTSGATRGASRLSAWSALMLILLGFVP</sequence>
<feature type="region of interest" description="Disordered" evidence="1">
    <location>
        <begin position="449"/>
        <end position="494"/>
    </location>
</feature>
<organism evidence="2 3">
    <name type="scientific">Extremus antarcticus</name>
    <dbReference type="NCBI Taxonomy" id="702011"/>
    <lineage>
        <taxon>Eukaryota</taxon>
        <taxon>Fungi</taxon>
        <taxon>Dikarya</taxon>
        <taxon>Ascomycota</taxon>
        <taxon>Pezizomycotina</taxon>
        <taxon>Dothideomycetes</taxon>
        <taxon>Dothideomycetidae</taxon>
        <taxon>Mycosphaerellales</taxon>
        <taxon>Extremaceae</taxon>
        <taxon>Extremus</taxon>
    </lineage>
</organism>
<feature type="compositionally biased region" description="Low complexity" evidence="1">
    <location>
        <begin position="192"/>
        <end position="207"/>
    </location>
</feature>
<reference evidence="2" key="1">
    <citation type="submission" date="2023-04" db="EMBL/GenBank/DDBJ databases">
        <title>Black Yeasts Isolated from many extreme environments.</title>
        <authorList>
            <person name="Coleine C."/>
            <person name="Stajich J.E."/>
            <person name="Selbmann L."/>
        </authorList>
    </citation>
    <scope>NUCLEOTIDE SEQUENCE</scope>
    <source>
        <strain evidence="2">CCFEE 5312</strain>
    </source>
</reference>
<evidence type="ECO:0000313" key="3">
    <source>
        <dbReference type="Proteomes" id="UP001271007"/>
    </source>
</evidence>
<dbReference type="AlphaFoldDB" id="A0AAJ0DI86"/>
<feature type="compositionally biased region" description="Low complexity" evidence="1">
    <location>
        <begin position="484"/>
        <end position="494"/>
    </location>
</feature>
<proteinExistence type="predicted"/>
<gene>
    <name evidence="2" type="ORF">LTR09_004653</name>
</gene>